<protein>
    <submittedName>
        <fullName evidence="2">Uncharacterized protein</fullName>
    </submittedName>
</protein>
<feature type="region of interest" description="Disordered" evidence="1">
    <location>
        <begin position="430"/>
        <end position="524"/>
    </location>
</feature>
<evidence type="ECO:0000313" key="2">
    <source>
        <dbReference type="EMBL" id="KAK8736543.1"/>
    </source>
</evidence>
<dbReference type="Proteomes" id="UP001445076">
    <property type="component" value="Unassembled WGS sequence"/>
</dbReference>
<feature type="compositionally biased region" description="Basic residues" evidence="1">
    <location>
        <begin position="468"/>
        <end position="477"/>
    </location>
</feature>
<feature type="compositionally biased region" description="Polar residues" evidence="1">
    <location>
        <begin position="479"/>
        <end position="497"/>
    </location>
</feature>
<keyword evidence="3" id="KW-1185">Reference proteome</keyword>
<name>A0AAW0WW23_CHEQU</name>
<accession>A0AAW0WW23</accession>
<feature type="region of interest" description="Disordered" evidence="1">
    <location>
        <begin position="530"/>
        <end position="549"/>
    </location>
</feature>
<feature type="region of interest" description="Disordered" evidence="1">
    <location>
        <begin position="342"/>
        <end position="387"/>
    </location>
</feature>
<feature type="compositionally biased region" description="Polar residues" evidence="1">
    <location>
        <begin position="530"/>
        <end position="548"/>
    </location>
</feature>
<reference evidence="2 3" key="1">
    <citation type="journal article" date="2024" name="BMC Genomics">
        <title>Genome assembly of redclaw crayfish (Cherax quadricarinatus) provides insights into its immune adaptation and hypoxia tolerance.</title>
        <authorList>
            <person name="Liu Z."/>
            <person name="Zheng J."/>
            <person name="Li H."/>
            <person name="Fang K."/>
            <person name="Wang S."/>
            <person name="He J."/>
            <person name="Zhou D."/>
            <person name="Weng S."/>
            <person name="Chi M."/>
            <person name="Gu Z."/>
            <person name="He J."/>
            <person name="Li F."/>
            <person name="Wang M."/>
        </authorList>
    </citation>
    <scope>NUCLEOTIDE SEQUENCE [LARGE SCALE GENOMIC DNA]</scope>
    <source>
        <strain evidence="2">ZL_2023a</strain>
    </source>
</reference>
<feature type="region of interest" description="Disordered" evidence="1">
    <location>
        <begin position="1"/>
        <end position="23"/>
    </location>
</feature>
<gene>
    <name evidence="2" type="ORF">OTU49_005064</name>
</gene>
<feature type="compositionally biased region" description="Acidic residues" evidence="1">
    <location>
        <begin position="9"/>
        <end position="19"/>
    </location>
</feature>
<sequence length="618" mass="68731">DSYSQMGETGDEDDSDDDDSRPFSLFEVTDYGRVCQDLSLALQSDVANKNLHELAKIHDLYRTLARQSPRVHAGGPRLQAATLAEILNSHDSLLEDQKPPLEDDSICSEPAQAGRKLCRHCNKKQLHHGDSILKLESALRSKSQWLSRPLETLEDSASDKCIGTDELDFPEEHCTCDVQSDLVPYIPSMFFNFSSVHNHHVTLDPTLTHQASEVSLHLKDAPLVDSTEKLADRVPINGVSLPEFIEDVEANVVLCNPVQYDYSKDDDLIDVNDERTVTGKSDNESDCVSNISEDSEYMMQTSKLSKFLCVGVGKSKSKTPYKVAKQNNNKIVENKKNMAKIKDSKVKNQVKSRENSKSPDRNSKNLIKSPSRVVSQSAAKQCVNRRGDTVAVRTRWGKSARVGAVRPPAVVSTRGNYRYTCTLMYPPDAPTPTEGYDSGHDSGAATQGSATPMENAEAWRTTQNLQPHQHHHHHHQHPAANNGSLGTNPSLGESSGYESIPRDSECSSFSSSQDSEMDDEHRRDAQAQSFLHPQTRSKPHQVLNTPSTVKVEEWSEEDVKRYEGRPCAAEIPQLRASRQQILSLKSAQRSLKADLAQAKGNLNVPADSWSYERKSNYT</sequence>
<dbReference type="EMBL" id="JARKIK010000044">
    <property type="protein sequence ID" value="KAK8736543.1"/>
    <property type="molecule type" value="Genomic_DNA"/>
</dbReference>
<evidence type="ECO:0000313" key="3">
    <source>
        <dbReference type="Proteomes" id="UP001445076"/>
    </source>
</evidence>
<feature type="compositionally biased region" description="Basic and acidic residues" evidence="1">
    <location>
        <begin position="342"/>
        <end position="363"/>
    </location>
</feature>
<evidence type="ECO:0000256" key="1">
    <source>
        <dbReference type="SAM" id="MobiDB-lite"/>
    </source>
</evidence>
<feature type="compositionally biased region" description="Polar residues" evidence="1">
    <location>
        <begin position="364"/>
        <end position="379"/>
    </location>
</feature>
<feature type="non-terminal residue" evidence="2">
    <location>
        <position position="1"/>
    </location>
</feature>
<proteinExistence type="predicted"/>
<organism evidence="2 3">
    <name type="scientific">Cherax quadricarinatus</name>
    <name type="common">Australian red claw crayfish</name>
    <dbReference type="NCBI Taxonomy" id="27406"/>
    <lineage>
        <taxon>Eukaryota</taxon>
        <taxon>Metazoa</taxon>
        <taxon>Ecdysozoa</taxon>
        <taxon>Arthropoda</taxon>
        <taxon>Crustacea</taxon>
        <taxon>Multicrustacea</taxon>
        <taxon>Malacostraca</taxon>
        <taxon>Eumalacostraca</taxon>
        <taxon>Eucarida</taxon>
        <taxon>Decapoda</taxon>
        <taxon>Pleocyemata</taxon>
        <taxon>Astacidea</taxon>
        <taxon>Parastacoidea</taxon>
        <taxon>Parastacidae</taxon>
        <taxon>Cherax</taxon>
    </lineage>
</organism>
<dbReference type="AlphaFoldDB" id="A0AAW0WW23"/>
<comment type="caution">
    <text evidence="2">The sequence shown here is derived from an EMBL/GenBank/DDBJ whole genome shotgun (WGS) entry which is preliminary data.</text>
</comment>